<keyword evidence="1" id="KW-0472">Membrane</keyword>
<feature type="transmembrane region" description="Helical" evidence="1">
    <location>
        <begin position="12"/>
        <end position="34"/>
    </location>
</feature>
<dbReference type="Proteomes" id="UP000076660">
    <property type="component" value="Unassembled WGS sequence"/>
</dbReference>
<sequence>MKRQHTMRERFAPIGLGLALLAQIWAIGLFVVALQRGADGGYVAASGVAVLAVAAAITYGLVRQHRRKS</sequence>
<name>A0A1W2LVU3_9PSEU</name>
<evidence type="ECO:0000313" key="2">
    <source>
        <dbReference type="EMBL" id="ONF70437.1"/>
    </source>
</evidence>
<protein>
    <submittedName>
        <fullName evidence="2">Uncharacterized protein</fullName>
    </submittedName>
</protein>
<organism evidence="2 3">
    <name type="scientific">Amycolatopsis keratiniphila subsp. keratiniphila</name>
    <dbReference type="NCBI Taxonomy" id="227715"/>
    <lineage>
        <taxon>Bacteria</taxon>
        <taxon>Bacillati</taxon>
        <taxon>Actinomycetota</taxon>
        <taxon>Actinomycetes</taxon>
        <taxon>Pseudonocardiales</taxon>
        <taxon>Pseudonocardiaceae</taxon>
        <taxon>Amycolatopsis</taxon>
        <taxon>Amycolatopsis japonica group</taxon>
    </lineage>
</organism>
<keyword evidence="1" id="KW-1133">Transmembrane helix</keyword>
<comment type="caution">
    <text evidence="2">The sequence shown here is derived from an EMBL/GenBank/DDBJ whole genome shotgun (WGS) entry which is preliminary data.</text>
</comment>
<evidence type="ECO:0000313" key="3">
    <source>
        <dbReference type="Proteomes" id="UP000076660"/>
    </source>
</evidence>
<dbReference type="AlphaFoldDB" id="A0A1W2LVU3"/>
<dbReference type="EMBL" id="LQMT02000014">
    <property type="protein sequence ID" value="ONF70437.1"/>
    <property type="molecule type" value="Genomic_DNA"/>
</dbReference>
<evidence type="ECO:0000256" key="1">
    <source>
        <dbReference type="SAM" id="Phobius"/>
    </source>
</evidence>
<gene>
    <name evidence="2" type="ORF">AVR91_0216595</name>
</gene>
<dbReference type="RefSeq" id="WP_063277108.1">
    <property type="nucleotide sequence ID" value="NZ_LQMT02000014.1"/>
</dbReference>
<accession>A0A1W2LVU3</accession>
<proteinExistence type="predicted"/>
<feature type="transmembrane region" description="Helical" evidence="1">
    <location>
        <begin position="40"/>
        <end position="62"/>
    </location>
</feature>
<keyword evidence="1" id="KW-0812">Transmembrane</keyword>
<reference evidence="2 3" key="1">
    <citation type="submission" date="2016-12" db="EMBL/GenBank/DDBJ databases">
        <title>Amycolatopsis keratiniphila subsp. keratiniphila genome sequencing and assembly.</title>
        <authorList>
            <person name="Mayilraj S."/>
            <person name="Kaur N."/>
        </authorList>
    </citation>
    <scope>NUCLEOTIDE SEQUENCE [LARGE SCALE GENOMIC DNA]</scope>
    <source>
        <strain evidence="2 3">DSM 44409</strain>
    </source>
</reference>